<evidence type="ECO:0000256" key="1">
    <source>
        <dbReference type="ARBA" id="ARBA00005771"/>
    </source>
</evidence>
<gene>
    <name evidence="4" type="ORF">KUTeg_014246</name>
</gene>
<organism evidence="4 5">
    <name type="scientific">Tegillarca granosa</name>
    <name type="common">Malaysian cockle</name>
    <name type="synonym">Anadara granosa</name>
    <dbReference type="NCBI Taxonomy" id="220873"/>
    <lineage>
        <taxon>Eukaryota</taxon>
        <taxon>Metazoa</taxon>
        <taxon>Spiralia</taxon>
        <taxon>Lophotrochozoa</taxon>
        <taxon>Mollusca</taxon>
        <taxon>Bivalvia</taxon>
        <taxon>Autobranchia</taxon>
        <taxon>Pteriomorphia</taxon>
        <taxon>Arcoida</taxon>
        <taxon>Arcoidea</taxon>
        <taxon>Arcidae</taxon>
        <taxon>Tegillarca</taxon>
    </lineage>
</organism>
<keyword evidence="5" id="KW-1185">Reference proteome</keyword>
<dbReference type="InterPro" id="IPR000863">
    <property type="entry name" value="Sulfotransferase_dom"/>
</dbReference>
<reference evidence="4 5" key="1">
    <citation type="submission" date="2022-12" db="EMBL/GenBank/DDBJ databases">
        <title>Chromosome-level genome of Tegillarca granosa.</title>
        <authorList>
            <person name="Kim J."/>
        </authorList>
    </citation>
    <scope>NUCLEOTIDE SEQUENCE [LARGE SCALE GENOMIC DNA]</scope>
    <source>
        <strain evidence="4">Teg-2019</strain>
        <tissue evidence="4">Adductor muscle</tissue>
    </source>
</reference>
<dbReference type="PANTHER" id="PTHR11783">
    <property type="entry name" value="SULFOTRANSFERASE SULT"/>
    <property type="match status" value="1"/>
</dbReference>
<proteinExistence type="inferred from homology"/>
<dbReference type="InterPro" id="IPR027417">
    <property type="entry name" value="P-loop_NTPase"/>
</dbReference>
<name>A0ABQ9F0G4_TEGGR</name>
<dbReference type="Proteomes" id="UP001217089">
    <property type="component" value="Unassembled WGS sequence"/>
</dbReference>
<evidence type="ECO:0000313" key="5">
    <source>
        <dbReference type="Proteomes" id="UP001217089"/>
    </source>
</evidence>
<sequence length="224" mass="26865">MLLLGEAKRILLPHTPTIEFLTREEFDKMESPRVITTHLQLNQLPSGLVSQKCKIVMCHRNPKDVMVSFYHHHLALKQYEYNGKWENYFNRFMEGLIDFGSWFDYMKYWENVINDNSDLPIHVMYYEDLKQNGTEQIKKLADFLGVRYDDELIEAIHDMCSFNKMKPDKDQIANKDIKNDESSSFYRKGVIGDWKNWFTVAQNEYFNKVYEETMKNIKHKFTFE</sequence>
<dbReference type="Gene3D" id="3.40.50.300">
    <property type="entry name" value="P-loop containing nucleotide triphosphate hydrolases"/>
    <property type="match status" value="1"/>
</dbReference>
<dbReference type="SUPFAM" id="SSF52540">
    <property type="entry name" value="P-loop containing nucleoside triphosphate hydrolases"/>
    <property type="match status" value="1"/>
</dbReference>
<feature type="domain" description="Sulfotransferase" evidence="3">
    <location>
        <begin position="23"/>
        <end position="217"/>
    </location>
</feature>
<dbReference type="EMBL" id="JARBDR010000657">
    <property type="protein sequence ID" value="KAJ8309372.1"/>
    <property type="molecule type" value="Genomic_DNA"/>
</dbReference>
<keyword evidence="2" id="KW-0808">Transferase</keyword>
<evidence type="ECO:0000256" key="2">
    <source>
        <dbReference type="ARBA" id="ARBA00022679"/>
    </source>
</evidence>
<evidence type="ECO:0000313" key="4">
    <source>
        <dbReference type="EMBL" id="KAJ8309372.1"/>
    </source>
</evidence>
<evidence type="ECO:0000259" key="3">
    <source>
        <dbReference type="Pfam" id="PF00685"/>
    </source>
</evidence>
<accession>A0ABQ9F0G4</accession>
<dbReference type="Pfam" id="PF00685">
    <property type="entry name" value="Sulfotransfer_1"/>
    <property type="match status" value="1"/>
</dbReference>
<comment type="similarity">
    <text evidence="1">Belongs to the sulfotransferase 1 family.</text>
</comment>
<protein>
    <recommendedName>
        <fullName evidence="3">Sulfotransferase domain-containing protein</fullName>
    </recommendedName>
</protein>
<comment type="caution">
    <text evidence="4">The sequence shown here is derived from an EMBL/GenBank/DDBJ whole genome shotgun (WGS) entry which is preliminary data.</text>
</comment>